<keyword evidence="2" id="KW-1185">Reference proteome</keyword>
<dbReference type="AlphaFoldDB" id="A0A699ZDY0"/>
<organism evidence="1 2">
    <name type="scientific">Haematococcus lacustris</name>
    <name type="common">Green alga</name>
    <name type="synonym">Haematococcus pluvialis</name>
    <dbReference type="NCBI Taxonomy" id="44745"/>
    <lineage>
        <taxon>Eukaryota</taxon>
        <taxon>Viridiplantae</taxon>
        <taxon>Chlorophyta</taxon>
        <taxon>core chlorophytes</taxon>
        <taxon>Chlorophyceae</taxon>
        <taxon>CS clade</taxon>
        <taxon>Chlamydomonadales</taxon>
        <taxon>Haematococcaceae</taxon>
        <taxon>Haematococcus</taxon>
    </lineage>
</organism>
<proteinExistence type="predicted"/>
<sequence length="96" mass="10197">MPQLVLCPTSRLSCLSLRPWNRLPRAREFGAGEVQLLQLQGQLRVGEQAGQIAAPDGIAAEGQGSQAREAVLKALSKARCAIHDHQTVTAVNSAAL</sequence>
<gene>
    <name evidence="1" type="ORF">HaLaN_18124</name>
</gene>
<evidence type="ECO:0000313" key="1">
    <source>
        <dbReference type="EMBL" id="GFH20917.1"/>
    </source>
</evidence>
<dbReference type="Proteomes" id="UP000485058">
    <property type="component" value="Unassembled WGS sequence"/>
</dbReference>
<accession>A0A699ZDY0</accession>
<comment type="caution">
    <text evidence="1">The sequence shown here is derived from an EMBL/GenBank/DDBJ whole genome shotgun (WGS) entry which is preliminary data.</text>
</comment>
<protein>
    <submittedName>
        <fullName evidence="1">Uncharacterized protein</fullName>
    </submittedName>
</protein>
<evidence type="ECO:0000313" key="2">
    <source>
        <dbReference type="Proteomes" id="UP000485058"/>
    </source>
</evidence>
<name>A0A699ZDY0_HAELA</name>
<dbReference type="EMBL" id="BLLF01001724">
    <property type="protein sequence ID" value="GFH20917.1"/>
    <property type="molecule type" value="Genomic_DNA"/>
</dbReference>
<reference evidence="1 2" key="1">
    <citation type="submission" date="2020-02" db="EMBL/GenBank/DDBJ databases">
        <title>Draft genome sequence of Haematococcus lacustris strain NIES-144.</title>
        <authorList>
            <person name="Morimoto D."/>
            <person name="Nakagawa S."/>
            <person name="Yoshida T."/>
            <person name="Sawayama S."/>
        </authorList>
    </citation>
    <scope>NUCLEOTIDE SEQUENCE [LARGE SCALE GENOMIC DNA]</scope>
    <source>
        <strain evidence="1 2">NIES-144</strain>
    </source>
</reference>